<dbReference type="EMBL" id="DMDD01000007">
    <property type="protein sequence ID" value="HAF71598.1"/>
    <property type="molecule type" value="Genomic_DNA"/>
</dbReference>
<dbReference type="GO" id="GO:0005829">
    <property type="term" value="C:cytosol"/>
    <property type="evidence" value="ECO:0007669"/>
    <property type="project" value="TreeGrafter"/>
</dbReference>
<dbReference type="SUPFAM" id="SSF55298">
    <property type="entry name" value="YjgF-like"/>
    <property type="match status" value="1"/>
</dbReference>
<dbReference type="PANTHER" id="PTHR11803:SF39">
    <property type="entry name" value="2-IMINOBUTANOATE_2-IMINOPROPANOATE DEAMINASE"/>
    <property type="match status" value="1"/>
</dbReference>
<proteinExistence type="predicted"/>
<accession>A0A3B9QRK6</accession>
<dbReference type="InterPro" id="IPR006175">
    <property type="entry name" value="YjgF/YER057c/UK114"/>
</dbReference>
<protein>
    <submittedName>
        <fullName evidence="1">Uncharacterized protein</fullName>
    </submittedName>
</protein>
<sequence>MGVRREDAVRTTIYLTDYDDFAVVNEVYGGWFTSPYPARTTLQIATLPLGARVQIDAVFRARGATGAS</sequence>
<organism evidence="1 2">
    <name type="scientific">Corynebacterium variabile</name>
    <dbReference type="NCBI Taxonomy" id="1727"/>
    <lineage>
        <taxon>Bacteria</taxon>
        <taxon>Bacillati</taxon>
        <taxon>Actinomycetota</taxon>
        <taxon>Actinomycetes</taxon>
        <taxon>Mycobacteriales</taxon>
        <taxon>Corynebacteriaceae</taxon>
        <taxon>Corynebacterium</taxon>
    </lineage>
</organism>
<name>A0A3B9QRK6_9CORY</name>
<dbReference type="PANTHER" id="PTHR11803">
    <property type="entry name" value="2-IMINOBUTANOATE/2-IMINOPROPANOATE DEAMINASE RIDA"/>
    <property type="match status" value="1"/>
</dbReference>
<reference evidence="1 2" key="1">
    <citation type="journal article" date="2018" name="Nat. Biotechnol.">
        <title>A standardized bacterial taxonomy based on genome phylogeny substantially revises the tree of life.</title>
        <authorList>
            <person name="Parks D.H."/>
            <person name="Chuvochina M."/>
            <person name="Waite D.W."/>
            <person name="Rinke C."/>
            <person name="Skarshewski A."/>
            <person name="Chaumeil P.A."/>
            <person name="Hugenholtz P."/>
        </authorList>
    </citation>
    <scope>NUCLEOTIDE SEQUENCE [LARGE SCALE GENOMIC DNA]</scope>
    <source>
        <strain evidence="1">UBA9851</strain>
    </source>
</reference>
<dbReference type="Gene3D" id="3.30.1330.40">
    <property type="entry name" value="RutC-like"/>
    <property type="match status" value="1"/>
</dbReference>
<gene>
    <name evidence="1" type="ORF">DCL06_00210</name>
</gene>
<dbReference type="CDD" id="cd00448">
    <property type="entry name" value="YjgF_YER057c_UK114_family"/>
    <property type="match status" value="1"/>
</dbReference>
<dbReference type="AlphaFoldDB" id="A0A3B9QRK6"/>
<dbReference type="Proteomes" id="UP000260925">
    <property type="component" value="Unassembled WGS sequence"/>
</dbReference>
<comment type="caution">
    <text evidence="1">The sequence shown here is derived from an EMBL/GenBank/DDBJ whole genome shotgun (WGS) entry which is preliminary data.</text>
</comment>
<dbReference type="Pfam" id="PF01042">
    <property type="entry name" value="Ribonuc_L-PSP"/>
    <property type="match status" value="1"/>
</dbReference>
<evidence type="ECO:0000313" key="2">
    <source>
        <dbReference type="Proteomes" id="UP000260925"/>
    </source>
</evidence>
<dbReference type="GO" id="GO:0019239">
    <property type="term" value="F:deaminase activity"/>
    <property type="evidence" value="ECO:0007669"/>
    <property type="project" value="TreeGrafter"/>
</dbReference>
<evidence type="ECO:0000313" key="1">
    <source>
        <dbReference type="EMBL" id="HAF71598.1"/>
    </source>
</evidence>
<dbReference type="InterPro" id="IPR035959">
    <property type="entry name" value="RutC-like_sf"/>
</dbReference>